<proteinExistence type="inferred from homology"/>
<evidence type="ECO:0000256" key="2">
    <source>
        <dbReference type="ARBA" id="ARBA00023015"/>
    </source>
</evidence>
<dbReference type="PANTHER" id="PTHR12532:SF0">
    <property type="entry name" value="TRANSLATIONAL ACTIVATOR OF CYTOCHROME C OXIDASE 1"/>
    <property type="match status" value="1"/>
</dbReference>
<dbReference type="InterPro" id="IPR002876">
    <property type="entry name" value="Transcrip_reg_TACO1-like"/>
</dbReference>
<dbReference type="GO" id="GO:0005737">
    <property type="term" value="C:cytoplasm"/>
    <property type="evidence" value="ECO:0007669"/>
    <property type="project" value="UniProtKB-ARBA"/>
</dbReference>
<dbReference type="InterPro" id="IPR048300">
    <property type="entry name" value="TACO1_YebC-like_2nd/3rd_dom"/>
</dbReference>
<dbReference type="Proteomes" id="UP000229893">
    <property type="component" value="Unassembled WGS sequence"/>
</dbReference>
<accession>A0A2H0N7X9</accession>
<dbReference type="Gene3D" id="3.30.70.980">
    <property type="match status" value="1"/>
</dbReference>
<sequence length="177" mass="19572">MSGHSHAKNVQHKKNAIDKKKSAVFGKLLKAITVSARSESNPEFNPTLRSAVDKAKQYNIPSDSIERAIKKSSEKDASQLEELTLEAYGPEGVAILITAITDNSNRTIGEVKTILKKTDAKWAEPGSVLWAFAKNNNEWTPKFPQNISAENLQKLNNLIENLEDNDDITNIITSAKK</sequence>
<dbReference type="SUPFAM" id="SSF75625">
    <property type="entry name" value="YebC-like"/>
    <property type="match status" value="1"/>
</dbReference>
<feature type="domain" description="TACO1/YebC-like second and third" evidence="4">
    <location>
        <begin position="80"/>
        <end position="134"/>
    </location>
</feature>
<dbReference type="GO" id="GO:0003677">
    <property type="term" value="F:DNA binding"/>
    <property type="evidence" value="ECO:0007669"/>
    <property type="project" value="UniProtKB-KW"/>
</dbReference>
<evidence type="ECO:0000256" key="1">
    <source>
        <dbReference type="ARBA" id="ARBA00008724"/>
    </source>
</evidence>
<dbReference type="InterPro" id="IPR049083">
    <property type="entry name" value="TACO1_YebC_N"/>
</dbReference>
<evidence type="ECO:0000259" key="4">
    <source>
        <dbReference type="Pfam" id="PF01709"/>
    </source>
</evidence>
<keyword evidence="3" id="KW-0804">Transcription</keyword>
<evidence type="ECO:0000313" key="6">
    <source>
        <dbReference type="EMBL" id="PIR05003.1"/>
    </source>
</evidence>
<dbReference type="InterPro" id="IPR026564">
    <property type="entry name" value="Transcrip_reg_TACO1-like_dom3"/>
</dbReference>
<reference evidence="6 7" key="1">
    <citation type="submission" date="2017-09" db="EMBL/GenBank/DDBJ databases">
        <title>Depth-based differentiation of microbial function through sediment-hosted aquifers and enrichment of novel symbionts in the deep terrestrial subsurface.</title>
        <authorList>
            <person name="Probst A.J."/>
            <person name="Ladd B."/>
            <person name="Jarett J.K."/>
            <person name="Geller-Mcgrath D.E."/>
            <person name="Sieber C.M."/>
            <person name="Emerson J.B."/>
            <person name="Anantharaman K."/>
            <person name="Thomas B.C."/>
            <person name="Malmstrom R."/>
            <person name="Stieglmeier M."/>
            <person name="Klingl A."/>
            <person name="Woyke T."/>
            <person name="Ryan C.M."/>
            <person name="Banfield J.F."/>
        </authorList>
    </citation>
    <scope>NUCLEOTIDE SEQUENCE [LARGE SCALE GENOMIC DNA]</scope>
    <source>
        <strain evidence="6">CG11_big_fil_rev_8_21_14_0_20_35_14</strain>
    </source>
</reference>
<dbReference type="Pfam" id="PF20772">
    <property type="entry name" value="TACO1_YebC_N"/>
    <property type="match status" value="1"/>
</dbReference>
<dbReference type="AlphaFoldDB" id="A0A2H0N7X9"/>
<comment type="caution">
    <text evidence="6">The sequence shown here is derived from an EMBL/GenBank/DDBJ whole genome shotgun (WGS) entry which is preliminary data.</text>
</comment>
<organism evidence="6 7">
    <name type="scientific">Candidatus Liptonbacteria bacterium CG11_big_fil_rev_8_21_14_0_20_35_14</name>
    <dbReference type="NCBI Taxonomy" id="1974634"/>
    <lineage>
        <taxon>Bacteria</taxon>
        <taxon>Candidatus Liptoniibacteriota</taxon>
    </lineage>
</organism>
<keyword evidence="2" id="KW-0805">Transcription regulation</keyword>
<evidence type="ECO:0000259" key="5">
    <source>
        <dbReference type="Pfam" id="PF20772"/>
    </source>
</evidence>
<feature type="domain" description="TACO1/YebC-like N-terminal" evidence="5">
    <location>
        <begin position="5"/>
        <end position="74"/>
    </location>
</feature>
<evidence type="ECO:0000256" key="3">
    <source>
        <dbReference type="ARBA" id="ARBA00023163"/>
    </source>
</evidence>
<dbReference type="InterPro" id="IPR017856">
    <property type="entry name" value="Integrase-like_N"/>
</dbReference>
<dbReference type="EMBL" id="PCWO01000020">
    <property type="protein sequence ID" value="PIR05003.1"/>
    <property type="molecule type" value="Genomic_DNA"/>
</dbReference>
<dbReference type="Pfam" id="PF01709">
    <property type="entry name" value="Transcrip_reg"/>
    <property type="match status" value="1"/>
</dbReference>
<keyword evidence="6" id="KW-0238">DNA-binding</keyword>
<dbReference type="FunFam" id="1.10.10.200:FF:000002">
    <property type="entry name" value="Probable transcriptional regulatory protein CLM62_37755"/>
    <property type="match status" value="1"/>
</dbReference>
<comment type="similarity">
    <text evidence="1">Belongs to the TACO1 family.</text>
</comment>
<name>A0A2H0N7X9_9BACT</name>
<protein>
    <submittedName>
        <fullName evidence="6">YebC/PmpR family DNA-binding transcriptional regulator</fullName>
    </submittedName>
</protein>
<dbReference type="InterPro" id="IPR029072">
    <property type="entry name" value="YebC-like"/>
</dbReference>
<evidence type="ECO:0000313" key="7">
    <source>
        <dbReference type="Proteomes" id="UP000229893"/>
    </source>
</evidence>
<dbReference type="PANTHER" id="PTHR12532">
    <property type="entry name" value="TRANSLATIONAL ACTIVATOR OF CYTOCHROME C OXIDASE 1"/>
    <property type="match status" value="1"/>
</dbReference>
<gene>
    <name evidence="6" type="ORF">COV57_01455</name>
</gene>
<dbReference type="Gene3D" id="1.10.10.200">
    <property type="match status" value="1"/>
</dbReference>